<protein>
    <recommendedName>
        <fullName evidence="1">TOTE conflict system primase domain-containing protein</fullName>
    </recommendedName>
</protein>
<organism evidence="2">
    <name type="scientific">uncultured Caudovirales phage</name>
    <dbReference type="NCBI Taxonomy" id="2100421"/>
    <lineage>
        <taxon>Viruses</taxon>
        <taxon>Duplodnaviria</taxon>
        <taxon>Heunggongvirae</taxon>
        <taxon>Uroviricota</taxon>
        <taxon>Caudoviricetes</taxon>
        <taxon>Peduoviridae</taxon>
        <taxon>Maltschvirus</taxon>
        <taxon>Maltschvirus maltsch</taxon>
    </lineage>
</organism>
<name>A0A6J5QJM9_9CAUD</name>
<evidence type="ECO:0000313" key="2">
    <source>
        <dbReference type="EMBL" id="CAB4181165.1"/>
    </source>
</evidence>
<evidence type="ECO:0000313" key="3">
    <source>
        <dbReference type="EMBL" id="CAB4195698.1"/>
    </source>
</evidence>
<reference evidence="2" key="1">
    <citation type="submission" date="2020-05" db="EMBL/GenBank/DDBJ databases">
        <authorList>
            <person name="Chiriac C."/>
            <person name="Salcher M."/>
            <person name="Ghai R."/>
            <person name="Kavagutti S V."/>
        </authorList>
    </citation>
    <scope>NUCLEOTIDE SEQUENCE</scope>
</reference>
<sequence>MLAQRFMALFSGHTGAYGTYDIDGKNTGLKVQGTAITKRAPVTEQLWDGHLTGTKGIGIVPIREDNTCLFGAIDIDEYKNFDLKDAVDACAKAKAPVAVCRSKSGGAHIYMFFSEPIPAADVKRKLGELASVIGHPSCEIFPKQDQVLSERGDVGNWINMPYFEGDQTSRYGVAENGSPMQIDDFLAFAEGLKLTRANFVRLKFAEAKSKKRAYKDAPPCIEKLAQTGFPEGTRNNGLFNLCVLARKMKPDDWQPLVMQMNIDIMDPPLPESEAMGVIQSMQNSDYQYTCSRPPLRPNCNAGMCRMRKFGVGQQSGTPRLSSLSKYNTEPPIWFLDMDNGMRLSLSTEDLQNQAGFQKRCMEAMNYMPPKMNLMQWNQMIQALLQDVVIIEAPEDASPKGQFIDLLERYCTGKAQAKHLDEILLGKPFHDRDDNRHLFRLADFINFLDKQKFKEFKLNQISSAIRDYGGETHTYKLNGKRATVWSVPAFSFQDKGHQTPDFSNGSLI</sequence>
<dbReference type="Pfam" id="PF22548">
    <property type="entry name" value="AEP-TOTE"/>
    <property type="match status" value="1"/>
</dbReference>
<proteinExistence type="predicted"/>
<dbReference type="InterPro" id="IPR054347">
    <property type="entry name" value="TOTE_primase"/>
</dbReference>
<dbReference type="EMBL" id="LR797013">
    <property type="protein sequence ID" value="CAB4181165.1"/>
    <property type="molecule type" value="Genomic_DNA"/>
</dbReference>
<accession>A0A6J5QJM9</accession>
<feature type="domain" description="TOTE conflict system primase" evidence="1">
    <location>
        <begin position="30"/>
        <end position="172"/>
    </location>
</feature>
<dbReference type="EMBL" id="LR797243">
    <property type="protein sequence ID" value="CAB4195698.1"/>
    <property type="molecule type" value="Genomic_DNA"/>
</dbReference>
<gene>
    <name evidence="2" type="ORF">UFOVP1068_19</name>
    <name evidence="3" type="ORF">UFOVP1300_30</name>
</gene>
<evidence type="ECO:0000259" key="1">
    <source>
        <dbReference type="Pfam" id="PF22548"/>
    </source>
</evidence>